<dbReference type="AlphaFoldDB" id="A0A101E3Y4"/>
<comment type="caution">
    <text evidence="9">The sequence shown here is derived from an EMBL/GenBank/DDBJ whole genome shotgun (WGS) entry which is preliminary data.</text>
</comment>
<feature type="domain" description="Thioredoxin" evidence="8">
    <location>
        <begin position="108"/>
        <end position="222"/>
    </location>
</feature>
<sequence length="223" mass="25713">MAEVVITSENWEEEVVNSDVPVLIDFWAEWCMPCRLVAPIIEELAKEYEGKIKVGKVNVDEEDELAMKFRIMSIPTIGLFKNGKMVGKLIGARPKADFVKFIEKYLNEDTFQKEESLEVEITYDNWEEEVVNSDVPVLIDFWAEWCAPCRLVAPIVEELAHEYKGRLKVGKVNVDEEQELAMKFRIMSIPTIGLFKKGKMVDKIIGARPKADFVRFIEKHLNN</sequence>
<dbReference type="InterPro" id="IPR013766">
    <property type="entry name" value="Thioredoxin_domain"/>
</dbReference>
<reference evidence="10 12" key="2">
    <citation type="submission" date="2019-03" db="EMBL/GenBank/DDBJ databases">
        <title>Genomic Encyclopedia of Type Strains, Phase IV (KMG-IV): sequencing the most valuable type-strain genomes for metagenomic binning, comparative biology and taxonomic classification.</title>
        <authorList>
            <person name="Goeker M."/>
        </authorList>
    </citation>
    <scope>NUCLEOTIDE SEQUENCE [LARGE SCALE GENOMIC DNA]</scope>
    <source>
        <strain evidence="10 12">DSM 13054</strain>
    </source>
</reference>
<dbReference type="PRINTS" id="PR00421">
    <property type="entry name" value="THIOREDOXIN"/>
</dbReference>
<dbReference type="GO" id="GO:0045454">
    <property type="term" value="P:cell redox homeostasis"/>
    <property type="evidence" value="ECO:0007669"/>
    <property type="project" value="TreeGrafter"/>
</dbReference>
<keyword evidence="3" id="KW-0813">Transport</keyword>
<feature type="domain" description="Thioredoxin" evidence="8">
    <location>
        <begin position="1"/>
        <end position="107"/>
    </location>
</feature>
<dbReference type="EMBL" id="DOLB01000033">
    <property type="protein sequence ID" value="HBT48535.1"/>
    <property type="molecule type" value="Genomic_DNA"/>
</dbReference>
<evidence type="ECO:0000313" key="9">
    <source>
        <dbReference type="EMBL" id="HBT48535.1"/>
    </source>
</evidence>
<evidence type="ECO:0000256" key="4">
    <source>
        <dbReference type="ARBA" id="ARBA00022982"/>
    </source>
</evidence>
<keyword evidence="4" id="KW-0249">Electron transport</keyword>
<dbReference type="PANTHER" id="PTHR45663">
    <property type="entry name" value="GEO12009P1"/>
    <property type="match status" value="1"/>
</dbReference>
<name>A0A101E3Y4_9THEO</name>
<comment type="similarity">
    <text evidence="1">Belongs to the thioredoxin family.</text>
</comment>
<evidence type="ECO:0000256" key="7">
    <source>
        <dbReference type="NCBIfam" id="TIGR01068"/>
    </source>
</evidence>
<accession>A0A101E3Y4</accession>
<dbReference type="Proteomes" id="UP000264445">
    <property type="component" value="Unassembled WGS sequence"/>
</dbReference>
<dbReference type="InterPro" id="IPR005746">
    <property type="entry name" value="Thioredoxin"/>
</dbReference>
<proteinExistence type="inferred from homology"/>
<gene>
    <name evidence="9" type="ORF">DEA61_01465</name>
    <name evidence="10" type="ORF">EV203_10258</name>
</gene>
<evidence type="ECO:0000256" key="1">
    <source>
        <dbReference type="ARBA" id="ARBA00008987"/>
    </source>
</evidence>
<keyword evidence="6" id="KW-0676">Redox-active center</keyword>
<evidence type="ECO:0000313" key="12">
    <source>
        <dbReference type="Proteomes" id="UP000294886"/>
    </source>
</evidence>
<dbReference type="InterPro" id="IPR017937">
    <property type="entry name" value="Thioredoxin_CS"/>
</dbReference>
<evidence type="ECO:0000256" key="6">
    <source>
        <dbReference type="ARBA" id="ARBA00023284"/>
    </source>
</evidence>
<reference evidence="9 11" key="1">
    <citation type="journal article" date="2018" name="Nat. Biotechnol.">
        <title>A standardized bacterial taxonomy based on genome phylogeny substantially revises the tree of life.</title>
        <authorList>
            <person name="Parks D.H."/>
            <person name="Chuvochina M."/>
            <person name="Waite D.W."/>
            <person name="Rinke C."/>
            <person name="Skarshewski A."/>
            <person name="Chaumeil P.A."/>
            <person name="Hugenholtz P."/>
        </authorList>
    </citation>
    <scope>NUCLEOTIDE SEQUENCE [LARGE SCALE GENOMIC DNA]</scope>
    <source>
        <strain evidence="9">UBA12544</strain>
    </source>
</reference>
<protein>
    <recommendedName>
        <fullName evidence="2 7">Thioredoxin</fullName>
    </recommendedName>
</protein>
<evidence type="ECO:0000259" key="8">
    <source>
        <dbReference type="PROSITE" id="PS51352"/>
    </source>
</evidence>
<evidence type="ECO:0000313" key="11">
    <source>
        <dbReference type="Proteomes" id="UP000264445"/>
    </source>
</evidence>
<dbReference type="InterPro" id="IPR036249">
    <property type="entry name" value="Thioredoxin-like_sf"/>
</dbReference>
<dbReference type="GO" id="GO:0015035">
    <property type="term" value="F:protein-disulfide reductase activity"/>
    <property type="evidence" value="ECO:0007669"/>
    <property type="project" value="UniProtKB-UniRule"/>
</dbReference>
<dbReference type="GO" id="GO:0005829">
    <property type="term" value="C:cytosol"/>
    <property type="evidence" value="ECO:0007669"/>
    <property type="project" value="TreeGrafter"/>
</dbReference>
<dbReference type="PROSITE" id="PS00194">
    <property type="entry name" value="THIOREDOXIN_1"/>
    <property type="match status" value="1"/>
</dbReference>
<dbReference type="Proteomes" id="UP000294886">
    <property type="component" value="Unassembled WGS sequence"/>
</dbReference>
<dbReference type="Pfam" id="PF00085">
    <property type="entry name" value="Thioredoxin"/>
    <property type="match status" value="2"/>
</dbReference>
<keyword evidence="5" id="KW-1015">Disulfide bond</keyword>
<dbReference type="FunFam" id="3.40.30.10:FF:000001">
    <property type="entry name" value="Thioredoxin"/>
    <property type="match status" value="2"/>
</dbReference>
<evidence type="ECO:0000256" key="3">
    <source>
        <dbReference type="ARBA" id="ARBA00022448"/>
    </source>
</evidence>
<evidence type="ECO:0000313" key="10">
    <source>
        <dbReference type="EMBL" id="TCO68371.1"/>
    </source>
</evidence>
<dbReference type="PANTHER" id="PTHR45663:SF11">
    <property type="entry name" value="GEO12009P1"/>
    <property type="match status" value="1"/>
</dbReference>
<dbReference type="CDD" id="cd02947">
    <property type="entry name" value="TRX_family"/>
    <property type="match status" value="2"/>
</dbReference>
<dbReference type="SUPFAM" id="SSF52833">
    <property type="entry name" value="Thioredoxin-like"/>
    <property type="match status" value="2"/>
</dbReference>
<dbReference type="EMBL" id="SLWU01000002">
    <property type="protein sequence ID" value="TCO68371.1"/>
    <property type="molecule type" value="Genomic_DNA"/>
</dbReference>
<organism evidence="9 11">
    <name type="scientific">Caldanaerobacter subterraneus</name>
    <dbReference type="NCBI Taxonomy" id="911092"/>
    <lineage>
        <taxon>Bacteria</taxon>
        <taxon>Bacillati</taxon>
        <taxon>Bacillota</taxon>
        <taxon>Clostridia</taxon>
        <taxon>Thermoanaerobacterales</taxon>
        <taxon>Thermoanaerobacteraceae</taxon>
        <taxon>Caldanaerobacter</taxon>
    </lineage>
</organism>
<dbReference type="Gene3D" id="3.40.30.10">
    <property type="entry name" value="Glutaredoxin"/>
    <property type="match status" value="2"/>
</dbReference>
<dbReference type="NCBIfam" id="TIGR01068">
    <property type="entry name" value="thioredoxin"/>
    <property type="match status" value="2"/>
</dbReference>
<dbReference type="PROSITE" id="PS51352">
    <property type="entry name" value="THIOREDOXIN_2"/>
    <property type="match status" value="2"/>
</dbReference>
<evidence type="ECO:0000256" key="2">
    <source>
        <dbReference type="ARBA" id="ARBA00020570"/>
    </source>
</evidence>
<evidence type="ECO:0000256" key="5">
    <source>
        <dbReference type="ARBA" id="ARBA00023157"/>
    </source>
</evidence>